<feature type="compositionally biased region" description="Polar residues" evidence="9">
    <location>
        <begin position="15"/>
        <end position="26"/>
    </location>
</feature>
<feature type="region of interest" description="Disordered" evidence="9">
    <location>
        <begin position="94"/>
        <end position="157"/>
    </location>
</feature>
<feature type="domain" description="Core Histone H2A/H2B/H3" evidence="10">
    <location>
        <begin position="157"/>
        <end position="245"/>
    </location>
</feature>
<dbReference type="InterPro" id="IPR000164">
    <property type="entry name" value="Histone_H3/CENP-A"/>
</dbReference>
<comment type="subcellular location">
    <subcellularLocation>
        <location evidence="2">Chromosome</location>
    </subcellularLocation>
    <subcellularLocation>
        <location evidence="1">Nucleus</location>
    </subcellularLocation>
</comment>
<keyword evidence="8" id="KW-0544">Nucleosome core</keyword>
<name>A0AAF0PUV1_SOLVR</name>
<dbReference type="CDD" id="cd22911">
    <property type="entry name" value="HFD_H3"/>
    <property type="match status" value="1"/>
</dbReference>
<dbReference type="Gene3D" id="1.10.20.10">
    <property type="entry name" value="Histone, subunit A"/>
    <property type="match status" value="1"/>
</dbReference>
<feature type="region of interest" description="Disordered" evidence="9">
    <location>
        <begin position="1"/>
        <end position="27"/>
    </location>
</feature>
<keyword evidence="7" id="KW-0539">Nucleus</keyword>
<dbReference type="PRINTS" id="PR00622">
    <property type="entry name" value="HISTONEH3"/>
</dbReference>
<protein>
    <recommendedName>
        <fullName evidence="10">Core Histone H2A/H2B/H3 domain-containing protein</fullName>
    </recommendedName>
</protein>
<dbReference type="SMART" id="SM00428">
    <property type="entry name" value="H3"/>
    <property type="match status" value="1"/>
</dbReference>
<evidence type="ECO:0000256" key="1">
    <source>
        <dbReference type="ARBA" id="ARBA00004123"/>
    </source>
</evidence>
<dbReference type="Pfam" id="PF00125">
    <property type="entry name" value="Histone"/>
    <property type="match status" value="1"/>
</dbReference>
<evidence type="ECO:0000259" key="10">
    <source>
        <dbReference type="Pfam" id="PF00125"/>
    </source>
</evidence>
<reference evidence="11" key="1">
    <citation type="submission" date="2023-08" db="EMBL/GenBank/DDBJ databases">
        <title>A de novo genome assembly of Solanum verrucosum Schlechtendal, a Mexican diploid species geographically isolated from the other diploid A-genome species in potato relatives.</title>
        <authorList>
            <person name="Hosaka K."/>
        </authorList>
    </citation>
    <scope>NUCLEOTIDE SEQUENCE</scope>
    <source>
        <tissue evidence="11">Young leaves</tissue>
    </source>
</reference>
<dbReference type="EMBL" id="CP133612">
    <property type="protein sequence ID" value="WMV11549.1"/>
    <property type="molecule type" value="Genomic_DNA"/>
</dbReference>
<dbReference type="FunFam" id="1.10.20.10:FF:000085">
    <property type="entry name" value="Histone H3.2"/>
    <property type="match status" value="1"/>
</dbReference>
<feature type="compositionally biased region" description="Basic and acidic residues" evidence="9">
    <location>
        <begin position="1"/>
        <end position="13"/>
    </location>
</feature>
<evidence type="ECO:0000256" key="4">
    <source>
        <dbReference type="ARBA" id="ARBA00022454"/>
    </source>
</evidence>
<evidence type="ECO:0000256" key="3">
    <source>
        <dbReference type="ARBA" id="ARBA00010343"/>
    </source>
</evidence>
<evidence type="ECO:0000256" key="9">
    <source>
        <dbReference type="SAM" id="MobiDB-lite"/>
    </source>
</evidence>
<evidence type="ECO:0000313" key="12">
    <source>
        <dbReference type="Proteomes" id="UP001234989"/>
    </source>
</evidence>
<evidence type="ECO:0000256" key="5">
    <source>
        <dbReference type="ARBA" id="ARBA00022990"/>
    </source>
</evidence>
<proteinExistence type="inferred from homology"/>
<dbReference type="GO" id="GO:0046982">
    <property type="term" value="F:protein heterodimerization activity"/>
    <property type="evidence" value="ECO:0007669"/>
    <property type="project" value="InterPro"/>
</dbReference>
<keyword evidence="6" id="KW-0238">DNA-binding</keyword>
<dbReference type="GO" id="GO:0005634">
    <property type="term" value="C:nucleus"/>
    <property type="evidence" value="ECO:0007669"/>
    <property type="project" value="UniProtKB-SubCell"/>
</dbReference>
<comment type="similarity">
    <text evidence="3">Belongs to the histone H3 family.</text>
</comment>
<dbReference type="PROSITE" id="PS00959">
    <property type="entry name" value="HISTONE_H3_2"/>
    <property type="match status" value="1"/>
</dbReference>
<keyword evidence="4" id="KW-0158">Chromosome</keyword>
<dbReference type="GO" id="GO:0030527">
    <property type="term" value="F:structural constituent of chromatin"/>
    <property type="evidence" value="ECO:0007669"/>
    <property type="project" value="InterPro"/>
</dbReference>
<evidence type="ECO:0000256" key="8">
    <source>
        <dbReference type="ARBA" id="ARBA00023269"/>
    </source>
</evidence>
<sequence>MTVRREKDNDLIQEKQVSPPTLNSKLSPEASVFVPKCVIAKKNESRALVSNTIDLGEDSLVEDEEDNMLDLGKNSLDEDEEDMLDICFDRVAREGDISPRQQKSGSNKSKKKTHGRQHSWDVAAGPSATPSTPTRKSPRSAPATSVQKPKQKRRYRPGSVALREIRHFQKTWNLVIPAAPFIRLVREISHFFAPGVTRWQAEALIAIQEAAEDFLVHLFEDAMLCAIHAKRVTLMKKDFELARRLGGKGQPW</sequence>
<keyword evidence="5" id="KW-0007">Acetylation</keyword>
<evidence type="ECO:0000256" key="2">
    <source>
        <dbReference type="ARBA" id="ARBA00004286"/>
    </source>
</evidence>
<evidence type="ECO:0000256" key="6">
    <source>
        <dbReference type="ARBA" id="ARBA00023125"/>
    </source>
</evidence>
<dbReference type="GO" id="GO:0003677">
    <property type="term" value="F:DNA binding"/>
    <property type="evidence" value="ECO:0007669"/>
    <property type="project" value="UniProtKB-KW"/>
</dbReference>
<gene>
    <name evidence="11" type="ORF">MTR67_004934</name>
</gene>
<dbReference type="InterPro" id="IPR007125">
    <property type="entry name" value="H2A/H2B/H3"/>
</dbReference>
<dbReference type="AlphaFoldDB" id="A0AAF0PUV1"/>
<dbReference type="SUPFAM" id="SSF47113">
    <property type="entry name" value="Histone-fold"/>
    <property type="match status" value="1"/>
</dbReference>
<evidence type="ECO:0000256" key="7">
    <source>
        <dbReference type="ARBA" id="ARBA00023242"/>
    </source>
</evidence>
<evidence type="ECO:0000313" key="11">
    <source>
        <dbReference type="EMBL" id="WMV11549.1"/>
    </source>
</evidence>
<feature type="compositionally biased region" description="Basic residues" evidence="9">
    <location>
        <begin position="108"/>
        <end position="117"/>
    </location>
</feature>
<dbReference type="PANTHER" id="PTHR11426">
    <property type="entry name" value="HISTONE H3"/>
    <property type="match status" value="1"/>
</dbReference>
<dbReference type="GO" id="GO:0000786">
    <property type="term" value="C:nucleosome"/>
    <property type="evidence" value="ECO:0007669"/>
    <property type="project" value="UniProtKB-KW"/>
</dbReference>
<accession>A0AAF0PUV1</accession>
<organism evidence="11 12">
    <name type="scientific">Solanum verrucosum</name>
    <dbReference type="NCBI Taxonomy" id="315347"/>
    <lineage>
        <taxon>Eukaryota</taxon>
        <taxon>Viridiplantae</taxon>
        <taxon>Streptophyta</taxon>
        <taxon>Embryophyta</taxon>
        <taxon>Tracheophyta</taxon>
        <taxon>Spermatophyta</taxon>
        <taxon>Magnoliopsida</taxon>
        <taxon>eudicotyledons</taxon>
        <taxon>Gunneridae</taxon>
        <taxon>Pentapetalae</taxon>
        <taxon>asterids</taxon>
        <taxon>lamiids</taxon>
        <taxon>Solanales</taxon>
        <taxon>Solanaceae</taxon>
        <taxon>Solanoideae</taxon>
        <taxon>Solaneae</taxon>
        <taxon>Solanum</taxon>
    </lineage>
</organism>
<keyword evidence="12" id="KW-1185">Reference proteome</keyword>
<dbReference type="InterPro" id="IPR009072">
    <property type="entry name" value="Histone-fold"/>
</dbReference>
<dbReference type="Proteomes" id="UP001234989">
    <property type="component" value="Chromosome 1"/>
</dbReference>